<organism evidence="1 2">
    <name type="scientific">Ricinus communis</name>
    <name type="common">Castor bean</name>
    <dbReference type="NCBI Taxonomy" id="3988"/>
    <lineage>
        <taxon>Eukaryota</taxon>
        <taxon>Viridiplantae</taxon>
        <taxon>Streptophyta</taxon>
        <taxon>Embryophyta</taxon>
        <taxon>Tracheophyta</taxon>
        <taxon>Spermatophyta</taxon>
        <taxon>Magnoliopsida</taxon>
        <taxon>eudicotyledons</taxon>
        <taxon>Gunneridae</taxon>
        <taxon>Pentapetalae</taxon>
        <taxon>rosids</taxon>
        <taxon>fabids</taxon>
        <taxon>Malpighiales</taxon>
        <taxon>Euphorbiaceae</taxon>
        <taxon>Acalyphoideae</taxon>
        <taxon>Acalypheae</taxon>
        <taxon>Ricinus</taxon>
    </lineage>
</organism>
<dbReference type="EMBL" id="EQ975200">
    <property type="protein sequence ID" value="EEF27716.1"/>
    <property type="molecule type" value="Genomic_DNA"/>
</dbReference>
<dbReference type="AlphaFoldDB" id="B9T8U7"/>
<accession>B9T8U7</accession>
<evidence type="ECO:0000313" key="2">
    <source>
        <dbReference type="Proteomes" id="UP000008311"/>
    </source>
</evidence>
<proteinExistence type="predicted"/>
<evidence type="ECO:0000313" key="1">
    <source>
        <dbReference type="EMBL" id="EEF27716.1"/>
    </source>
</evidence>
<keyword evidence="2" id="KW-1185">Reference proteome</keyword>
<gene>
    <name evidence="1" type="ORF">RCOM_0319140</name>
</gene>
<protein>
    <submittedName>
        <fullName evidence="1">Uncharacterized protein</fullName>
    </submittedName>
</protein>
<sequence length="77" mass="8784">MVEKLLSDLRLTISQAIKVEAFTLETGHPFYPVFREFAFLCERLRRPRFSSEPVQIDAVVANSVAHRSLAAIVERPL</sequence>
<dbReference type="Proteomes" id="UP000008311">
    <property type="component" value="Unassembled WGS sequence"/>
</dbReference>
<name>B9T8U7_RICCO</name>
<reference evidence="2" key="1">
    <citation type="journal article" date="2010" name="Nat. Biotechnol.">
        <title>Draft genome sequence of the oilseed species Ricinus communis.</title>
        <authorList>
            <person name="Chan A.P."/>
            <person name="Crabtree J."/>
            <person name="Zhao Q."/>
            <person name="Lorenzi H."/>
            <person name="Orvis J."/>
            <person name="Puiu D."/>
            <person name="Melake-Berhan A."/>
            <person name="Jones K.M."/>
            <person name="Redman J."/>
            <person name="Chen G."/>
            <person name="Cahoon E.B."/>
            <person name="Gedil M."/>
            <person name="Stanke M."/>
            <person name="Haas B.J."/>
            <person name="Wortman J.R."/>
            <person name="Fraser-Liggett C.M."/>
            <person name="Ravel J."/>
            <person name="Rabinowicz P.D."/>
        </authorList>
    </citation>
    <scope>NUCLEOTIDE SEQUENCE [LARGE SCALE GENOMIC DNA]</scope>
    <source>
        <strain evidence="2">cv. Hale</strain>
    </source>
</reference>
<dbReference type="InParanoid" id="B9T8U7"/>